<dbReference type="Proteomes" id="UP001602013">
    <property type="component" value="Unassembled WGS sequence"/>
</dbReference>
<evidence type="ECO:0000313" key="2">
    <source>
        <dbReference type="Proteomes" id="UP001602013"/>
    </source>
</evidence>
<comment type="caution">
    <text evidence="1">The sequence shown here is derived from an EMBL/GenBank/DDBJ whole genome shotgun (WGS) entry which is preliminary data.</text>
</comment>
<proteinExistence type="predicted"/>
<name>A0ABW6SLR6_9ACTN</name>
<protein>
    <submittedName>
        <fullName evidence="1">Uncharacterized protein</fullName>
    </submittedName>
</protein>
<sequence>MSTMDDMRKAAEMGLADINRAHAELVAETDLRRRLRAARSVRAGDDDDRMAASLLGGVRHRLAVVMRGLADGIDPLPRRVCEP</sequence>
<accession>A0ABW6SLR6</accession>
<evidence type="ECO:0000313" key="1">
    <source>
        <dbReference type="EMBL" id="MFF3664725.1"/>
    </source>
</evidence>
<organism evidence="1 2">
    <name type="scientific">Microtetraspora malaysiensis</name>
    <dbReference type="NCBI Taxonomy" id="161358"/>
    <lineage>
        <taxon>Bacteria</taxon>
        <taxon>Bacillati</taxon>
        <taxon>Actinomycetota</taxon>
        <taxon>Actinomycetes</taxon>
        <taxon>Streptosporangiales</taxon>
        <taxon>Streptosporangiaceae</taxon>
        <taxon>Microtetraspora</taxon>
    </lineage>
</organism>
<dbReference type="EMBL" id="JBIASD010000002">
    <property type="protein sequence ID" value="MFF3664725.1"/>
    <property type="molecule type" value="Genomic_DNA"/>
</dbReference>
<dbReference type="RefSeq" id="WP_387408790.1">
    <property type="nucleotide sequence ID" value="NZ_CP191998.1"/>
</dbReference>
<keyword evidence="2" id="KW-1185">Reference proteome</keyword>
<reference evidence="1 2" key="1">
    <citation type="submission" date="2024-10" db="EMBL/GenBank/DDBJ databases">
        <title>The Natural Products Discovery Center: Release of the First 8490 Sequenced Strains for Exploring Actinobacteria Biosynthetic Diversity.</title>
        <authorList>
            <person name="Kalkreuter E."/>
            <person name="Kautsar S.A."/>
            <person name="Yang D."/>
            <person name="Bader C.D."/>
            <person name="Teijaro C.N."/>
            <person name="Fluegel L."/>
            <person name="Davis C.M."/>
            <person name="Simpson J.R."/>
            <person name="Lauterbach L."/>
            <person name="Steele A.D."/>
            <person name="Gui C."/>
            <person name="Meng S."/>
            <person name="Li G."/>
            <person name="Viehrig K."/>
            <person name="Ye F."/>
            <person name="Su P."/>
            <person name="Kiefer A.F."/>
            <person name="Nichols A."/>
            <person name="Cepeda A.J."/>
            <person name="Yan W."/>
            <person name="Fan B."/>
            <person name="Jiang Y."/>
            <person name="Adhikari A."/>
            <person name="Zheng C.-J."/>
            <person name="Schuster L."/>
            <person name="Cowan T.M."/>
            <person name="Smanski M.J."/>
            <person name="Chevrette M.G."/>
            <person name="De Carvalho L.P.S."/>
            <person name="Shen B."/>
        </authorList>
    </citation>
    <scope>NUCLEOTIDE SEQUENCE [LARGE SCALE GENOMIC DNA]</scope>
    <source>
        <strain evidence="1 2">NPDC002173</strain>
    </source>
</reference>
<gene>
    <name evidence="1" type="ORF">ACFYXI_03940</name>
</gene>